<evidence type="ECO:0000313" key="1">
    <source>
        <dbReference type="EMBL" id="KAK8401897.1"/>
    </source>
</evidence>
<dbReference type="Proteomes" id="UP001487740">
    <property type="component" value="Unassembled WGS sequence"/>
</dbReference>
<proteinExistence type="predicted"/>
<comment type="caution">
    <text evidence="1">The sequence shown here is derived from an EMBL/GenBank/DDBJ whole genome shotgun (WGS) entry which is preliminary data.</text>
</comment>
<gene>
    <name evidence="1" type="ORF">O3P69_001180</name>
</gene>
<accession>A0AAW0UUA7</accession>
<sequence length="1026" mass="116717">MTVRTSRSVWEQHTIISSWNENIKDKLTGTTKLYVFSDSVTFLRSETHLSPSDSIRGGTNVTEALKRVRTEIEQCSETFVQVFIITDGGHGAGVPLPETEIVKMRAPPEKTVNVFLLGISNYFPVNYSIDIRSHLHNGSANIPSLYWAKEDHEIGLQMETIGNDLIMCRLKMTLNHDGYILPGLDSTSTIHPGEWMYYPEPPEDIADLKVIIDSEEKKIPHDVKEANVTILLEDVYPQWNSVFIQRHRKKLSVPKETFDLMDSLFKVNMKQMMSCSFGSAVGVKDRLIKKEYKNLELKYATLMNMSRTVIEVEGRYENEIELANNILKSTVSGRKYDSKNLRLRGHGTDEYQSDIAEFCKIYNESQAVIKALPPPHPDECCRITMTSTLSDLQDDEFLLMMKESKYELLRNFTMTGIPAFAPVRDASQINVWTLTISHMLVTPYTILSQRAIEEKASIEGSDGVLGFINKDILMKEDDEKSRFNIIIPIVPAAASTALKRVVQSRLYAMMATFCILKNPHIIDYSAHLAALACAWVRSVSDHPLSNRPGYVADRLGNIVATAELYMERKTVKTYINAILTEPQQALMTESINQFDEQTIKCESLVKPLFFLAMRRDKVTASQLQNLLFLLLAEYIGRCLSNYKITEKDATPFTDFFAPELNDAVKKDEWLVNTSQDSVNEFMESNKNLLASFYAPENVEKAIKEFIATKKENLEDHILDSASVEVNMDKIKRLRNVSSCGDIRFYSFRAWAEEMGIPQEKINAAYEPSQVLVYVCEALKNRNSKDRMSKQPDSHGDCLKEIKKQVKKESGKTLLEDLKNKITDLIMSQWRKEYFSAHEHVAKPLSPEEIVVEAQAQGVDVTEDTFQQKYRYDAKCKLLRNACQIPACPFYLFPTRRFNQHLAVERVSGEFPHSLHVVSKEMCDENVDHVMQEIITGSHSGRKGRKKCPIVEPEPIQKLIPEIQELLQIYKLSLAASKANTCCLTTNTSTTCTHDELQDEMHHLPPSQFKNAAVTSTSPAQHLHLLH</sequence>
<keyword evidence="2" id="KW-1185">Reference proteome</keyword>
<dbReference type="AlphaFoldDB" id="A0AAW0UUA7"/>
<protein>
    <submittedName>
        <fullName evidence="1">Uncharacterized protein</fullName>
    </submittedName>
</protein>
<dbReference type="EMBL" id="JARAKH010000008">
    <property type="protein sequence ID" value="KAK8401897.1"/>
    <property type="molecule type" value="Genomic_DNA"/>
</dbReference>
<organism evidence="1 2">
    <name type="scientific">Scylla paramamosain</name>
    <name type="common">Mud crab</name>
    <dbReference type="NCBI Taxonomy" id="85552"/>
    <lineage>
        <taxon>Eukaryota</taxon>
        <taxon>Metazoa</taxon>
        <taxon>Ecdysozoa</taxon>
        <taxon>Arthropoda</taxon>
        <taxon>Crustacea</taxon>
        <taxon>Multicrustacea</taxon>
        <taxon>Malacostraca</taxon>
        <taxon>Eumalacostraca</taxon>
        <taxon>Eucarida</taxon>
        <taxon>Decapoda</taxon>
        <taxon>Pleocyemata</taxon>
        <taxon>Brachyura</taxon>
        <taxon>Eubrachyura</taxon>
        <taxon>Portunoidea</taxon>
        <taxon>Portunidae</taxon>
        <taxon>Portuninae</taxon>
        <taxon>Scylla</taxon>
    </lineage>
</organism>
<name>A0AAW0UUA7_SCYPA</name>
<reference evidence="1 2" key="1">
    <citation type="submission" date="2023-03" db="EMBL/GenBank/DDBJ databases">
        <title>High-quality genome of Scylla paramamosain provides insights in environmental adaptation.</title>
        <authorList>
            <person name="Zhang L."/>
        </authorList>
    </citation>
    <scope>NUCLEOTIDE SEQUENCE [LARGE SCALE GENOMIC DNA]</scope>
    <source>
        <strain evidence="1">LZ_2023a</strain>
        <tissue evidence="1">Muscle</tissue>
    </source>
</reference>
<evidence type="ECO:0000313" key="2">
    <source>
        <dbReference type="Proteomes" id="UP001487740"/>
    </source>
</evidence>